<feature type="transmembrane region" description="Helical" evidence="1">
    <location>
        <begin position="20"/>
        <end position="41"/>
    </location>
</feature>
<gene>
    <name evidence="2" type="ORF">CGE01nite_03460</name>
</gene>
<feature type="transmembrane region" description="Helical" evidence="1">
    <location>
        <begin position="239"/>
        <end position="258"/>
    </location>
</feature>
<dbReference type="EMBL" id="BJLQ01000003">
    <property type="protein sequence ID" value="GEA83095.1"/>
    <property type="molecule type" value="Genomic_DNA"/>
</dbReference>
<evidence type="ECO:0000256" key="1">
    <source>
        <dbReference type="SAM" id="Phobius"/>
    </source>
</evidence>
<evidence type="ECO:0000313" key="3">
    <source>
        <dbReference type="Proteomes" id="UP000320461"/>
    </source>
</evidence>
<keyword evidence="1" id="KW-1133">Transmembrane helix</keyword>
<evidence type="ECO:0008006" key="4">
    <source>
        <dbReference type="Google" id="ProtNLM"/>
    </source>
</evidence>
<sequence length="268" mass="27893">MMRAALVAEYRKLVTTRLWWILLAVMAAYMALIAAGLGWSLSQDTTTTGTGDEVVLTPDAVVRSVYTVAVSLGYVFPLLVGALAFSAEFRHKTITPTLLAEPSRTRVLLAKLGANGVVGLLFGAVGTAAAVLVGAGVLAAIGEETFLDSASTWRSIGLSVLALALWALLGTALGSVLTNQVAVIVVVLAFTQFVEPIARVVLGLTSWGSRVAAFLPGAAGEAVSGGSLYSATGMTSLLSWWQGLLVLLAYVVVLSAIGRITTLRRDIT</sequence>
<keyword evidence="3" id="KW-1185">Reference proteome</keyword>
<comment type="caution">
    <text evidence="2">The sequence shown here is derived from an EMBL/GenBank/DDBJ whole genome shotgun (WGS) entry which is preliminary data.</text>
</comment>
<protein>
    <recommendedName>
        <fullName evidence="4">ABC transporter permease</fullName>
    </recommendedName>
</protein>
<dbReference type="AlphaFoldDB" id="A0A4Y3KJ19"/>
<reference evidence="2 3" key="1">
    <citation type="submission" date="2019-06" db="EMBL/GenBank/DDBJ databases">
        <title>Whole genome shotgun sequence of Cellulomonas gelida NBRC 3748.</title>
        <authorList>
            <person name="Hosoyama A."/>
            <person name="Uohara A."/>
            <person name="Ohji S."/>
            <person name="Ichikawa N."/>
        </authorList>
    </citation>
    <scope>NUCLEOTIDE SEQUENCE [LARGE SCALE GENOMIC DNA]</scope>
    <source>
        <strain evidence="2 3">NBRC 3748</strain>
    </source>
</reference>
<dbReference type="Proteomes" id="UP000320461">
    <property type="component" value="Unassembled WGS sequence"/>
</dbReference>
<dbReference type="RefSeq" id="WP_229747460.1">
    <property type="nucleotide sequence ID" value="NZ_BJLQ01000003.1"/>
</dbReference>
<feature type="transmembrane region" description="Helical" evidence="1">
    <location>
        <begin position="61"/>
        <end position="87"/>
    </location>
</feature>
<evidence type="ECO:0000313" key="2">
    <source>
        <dbReference type="EMBL" id="GEA83095.1"/>
    </source>
</evidence>
<feature type="transmembrane region" description="Helical" evidence="1">
    <location>
        <begin position="108"/>
        <end position="141"/>
    </location>
</feature>
<organism evidence="2 3">
    <name type="scientific">Cellulomonas gelida</name>
    <dbReference type="NCBI Taxonomy" id="1712"/>
    <lineage>
        <taxon>Bacteria</taxon>
        <taxon>Bacillati</taxon>
        <taxon>Actinomycetota</taxon>
        <taxon>Actinomycetes</taxon>
        <taxon>Micrococcales</taxon>
        <taxon>Cellulomonadaceae</taxon>
        <taxon>Cellulomonas</taxon>
    </lineage>
</organism>
<keyword evidence="1" id="KW-0472">Membrane</keyword>
<accession>A0A4Y3KJ19</accession>
<name>A0A4Y3KJ19_9CELL</name>
<proteinExistence type="predicted"/>
<feature type="transmembrane region" description="Helical" evidence="1">
    <location>
        <begin position="161"/>
        <end position="190"/>
    </location>
</feature>
<keyword evidence="1" id="KW-0812">Transmembrane</keyword>